<reference evidence="8" key="1">
    <citation type="submission" date="2021-05" db="EMBL/GenBank/DDBJ databases">
        <authorList>
            <person name="Tigano A."/>
        </authorList>
    </citation>
    <scope>NUCLEOTIDE SEQUENCE</scope>
</reference>
<keyword evidence="9" id="KW-1185">Reference proteome</keyword>
<comment type="caution">
    <text evidence="8">The sequence shown here is derived from an EMBL/GenBank/DDBJ whole genome shotgun (WGS) entry which is preliminary data.</text>
</comment>
<dbReference type="FunFam" id="3.40.50.410:FF:000040">
    <property type="entry name" value="60 kDa SS-A/Ro ribonucleoprotein isoform X1"/>
    <property type="match status" value="1"/>
</dbReference>
<evidence type="ECO:0000256" key="4">
    <source>
        <dbReference type="ARBA" id="ARBA00022723"/>
    </source>
</evidence>
<evidence type="ECO:0000313" key="8">
    <source>
        <dbReference type="EMBL" id="CAG5897003.1"/>
    </source>
</evidence>
<dbReference type="InterPro" id="IPR008858">
    <property type="entry name" value="TROVE_dom"/>
</dbReference>
<dbReference type="PANTHER" id="PTHR14202">
    <property type="entry name" value="60 KDA RIBONUCLEOPROTEIN SSA/RO"/>
    <property type="match status" value="1"/>
</dbReference>
<feature type="domain" description="TROVE" evidence="7">
    <location>
        <begin position="13"/>
        <end position="367"/>
    </location>
</feature>
<dbReference type="GO" id="GO:0003723">
    <property type="term" value="F:RNA binding"/>
    <property type="evidence" value="ECO:0007669"/>
    <property type="project" value="UniProtKB-KW"/>
</dbReference>
<keyword evidence="4" id="KW-0479">Metal-binding</keyword>
<name>A0A8S4ARW6_9TELE</name>
<accession>A0A8S4ARW6</accession>
<dbReference type="SUPFAM" id="SSF53300">
    <property type="entry name" value="vWA-like"/>
    <property type="match status" value="1"/>
</dbReference>
<evidence type="ECO:0000256" key="3">
    <source>
        <dbReference type="ARBA" id="ARBA00022490"/>
    </source>
</evidence>
<keyword evidence="5" id="KW-0694">RNA-binding</keyword>
<proteinExistence type="inferred from homology"/>
<evidence type="ECO:0000256" key="1">
    <source>
        <dbReference type="ARBA" id="ARBA00004496"/>
    </source>
</evidence>
<keyword evidence="3" id="KW-0963">Cytoplasm</keyword>
<dbReference type="Pfam" id="PF25045">
    <property type="entry name" value="vWA_Ro60"/>
    <property type="match status" value="1"/>
</dbReference>
<dbReference type="AlphaFoldDB" id="A0A8S4ARW6"/>
<sequence>MESSGSAVSNHALESTGGGCQWDVGDKAKLCRFLCYGTEGDLYTAREEGSVSLENAGALLSLLQEGRGSEVVEEIKRFSQDGRAVRLSTAIFALALCSQHSELKTRQAAFKAVREVCRDPAHLFAFIQYKKELKEGMKCGIWGRALRKAVSDWYNEQDAMSLAAAVTKCKQRGGWSHQDLLRLAHTKPARDAIALISKYVTKGWKEVQDAYADKENSEEVVKVLSYLEVVEKVKHSCDETEVIMLIEEHKLEREQLLTDHLKSKQVWRALLKEMPLHLVLKILGKMTSNKVLEPGSSETEIVCDRIQSESALKKAKIHPFSILLASENYKRGQGYQGKTKWEPDSGVLKAMDSAFYKSFATVKEDGRHDADRVLFCLQNVEPVGKRFVVAVDVSTSLSSVVPGTAISTAVAAAAITMIFARTEAEVDVLAFSEGAVVPCSLSAHMTLAEATAELVKIPSGSTDCTLPITWALDNGKSVDVFIILTNNPLWTFTVSPVESLKKHREISGANSKLVMCGLTSIGHSITDTEDRGLLSVSGFDLGALSVIRNLSQDLI</sequence>
<dbReference type="OrthoDB" id="6098064at2759"/>
<dbReference type="InterPro" id="IPR040322">
    <property type="entry name" value="TROVE2"/>
</dbReference>
<dbReference type="Pfam" id="PF05731">
    <property type="entry name" value="TROVE"/>
    <property type="match status" value="1"/>
</dbReference>
<dbReference type="InterPro" id="IPR037214">
    <property type="entry name" value="TROVE_dom_sf"/>
</dbReference>
<dbReference type="GO" id="GO:1990904">
    <property type="term" value="C:ribonucleoprotein complex"/>
    <property type="evidence" value="ECO:0007669"/>
    <property type="project" value="UniProtKB-KW"/>
</dbReference>
<dbReference type="PANTHER" id="PTHR14202:SF0">
    <property type="entry name" value="RNA-BINDING PROTEIN RO60"/>
    <property type="match status" value="1"/>
</dbReference>
<evidence type="ECO:0000256" key="2">
    <source>
        <dbReference type="ARBA" id="ARBA00007814"/>
    </source>
</evidence>
<evidence type="ECO:0000259" key="7">
    <source>
        <dbReference type="PROSITE" id="PS50988"/>
    </source>
</evidence>
<dbReference type="Gene3D" id="3.40.50.410">
    <property type="entry name" value="von Willebrand factor, type A domain"/>
    <property type="match status" value="1"/>
</dbReference>
<dbReference type="Proteomes" id="UP000677803">
    <property type="component" value="Unassembled WGS sequence"/>
</dbReference>
<dbReference type="GO" id="GO:0046872">
    <property type="term" value="F:metal ion binding"/>
    <property type="evidence" value="ECO:0007669"/>
    <property type="project" value="UniProtKB-KW"/>
</dbReference>
<comment type="subcellular location">
    <subcellularLocation>
        <location evidence="1">Cytoplasm</location>
    </subcellularLocation>
</comment>
<dbReference type="EMBL" id="CAJRST010007779">
    <property type="protein sequence ID" value="CAG5897003.1"/>
    <property type="molecule type" value="Genomic_DNA"/>
</dbReference>
<evidence type="ECO:0000256" key="6">
    <source>
        <dbReference type="ARBA" id="ARBA00023274"/>
    </source>
</evidence>
<dbReference type="InterPro" id="IPR036465">
    <property type="entry name" value="vWFA_dom_sf"/>
</dbReference>
<dbReference type="InterPro" id="IPR056800">
    <property type="entry name" value="vWA_Ro60"/>
</dbReference>
<evidence type="ECO:0000256" key="5">
    <source>
        <dbReference type="ARBA" id="ARBA00022884"/>
    </source>
</evidence>
<dbReference type="PROSITE" id="PS50988">
    <property type="entry name" value="TROVE"/>
    <property type="match status" value="1"/>
</dbReference>
<dbReference type="GO" id="GO:0005737">
    <property type="term" value="C:cytoplasm"/>
    <property type="evidence" value="ECO:0007669"/>
    <property type="project" value="UniProtKB-SubCell"/>
</dbReference>
<gene>
    <name evidence="8" type="ORF">MMEN_LOCUS8050</name>
</gene>
<evidence type="ECO:0000313" key="9">
    <source>
        <dbReference type="Proteomes" id="UP000677803"/>
    </source>
</evidence>
<protein>
    <submittedName>
        <fullName evidence="8">(Atlantic silverside) hypothetical protein</fullName>
    </submittedName>
</protein>
<keyword evidence="6" id="KW-0687">Ribonucleoprotein</keyword>
<dbReference type="SUPFAM" id="SSF140864">
    <property type="entry name" value="TROVE domain-like"/>
    <property type="match status" value="1"/>
</dbReference>
<comment type="similarity">
    <text evidence="2">Belongs to the Ro 60 kDa family.</text>
</comment>
<organism evidence="8 9">
    <name type="scientific">Menidia menidia</name>
    <name type="common">Atlantic silverside</name>
    <dbReference type="NCBI Taxonomy" id="238744"/>
    <lineage>
        <taxon>Eukaryota</taxon>
        <taxon>Metazoa</taxon>
        <taxon>Chordata</taxon>
        <taxon>Craniata</taxon>
        <taxon>Vertebrata</taxon>
        <taxon>Euteleostomi</taxon>
        <taxon>Actinopterygii</taxon>
        <taxon>Neopterygii</taxon>
        <taxon>Teleostei</taxon>
        <taxon>Neoteleostei</taxon>
        <taxon>Acanthomorphata</taxon>
        <taxon>Ovalentaria</taxon>
        <taxon>Atherinomorphae</taxon>
        <taxon>Atheriniformes</taxon>
        <taxon>Atherinopsidae</taxon>
        <taxon>Menidiinae</taxon>
        <taxon>Menidia</taxon>
    </lineage>
</organism>